<dbReference type="EMBL" id="JXQK01000075">
    <property type="protein sequence ID" value="KIP60850.1"/>
    <property type="molecule type" value="Genomic_DNA"/>
</dbReference>
<sequence length="120" mass="14669">MDKALFYHIADVIQENRSWIEVIDTHDTIQWNYYLDGEFHHIDYQVITLRNYRSRYCWQKPHIWKVNEHDLADGVRRLIERDPTAKTRADTLSLTTRDVEYIIQKATFDILKLELYDFEY</sequence>
<reference evidence="1 2" key="1">
    <citation type="submission" date="2015-01" db="EMBL/GenBank/DDBJ databases">
        <title>Comparative genomics of non-oral Prevotella species.</title>
        <authorList>
            <person name="Accetto T."/>
            <person name="Nograsek B."/>
            <person name="Avgustin G."/>
        </authorList>
    </citation>
    <scope>NUCLEOTIDE SEQUENCE [LARGE SCALE GENOMIC DNA]</scope>
    <source>
        <strain evidence="1 2">P5-119</strain>
    </source>
</reference>
<evidence type="ECO:0000313" key="1">
    <source>
        <dbReference type="EMBL" id="KIP60850.1"/>
    </source>
</evidence>
<comment type="caution">
    <text evidence="1">The sequence shown here is derived from an EMBL/GenBank/DDBJ whole genome shotgun (WGS) entry which is preliminary data.</text>
</comment>
<dbReference type="AlphaFoldDB" id="A0A0D0IY03"/>
<organism evidence="1 2">
    <name type="scientific">Prevotella pectinovora</name>
    <dbReference type="NCBI Taxonomy" id="1602169"/>
    <lineage>
        <taxon>Bacteria</taxon>
        <taxon>Pseudomonadati</taxon>
        <taxon>Bacteroidota</taxon>
        <taxon>Bacteroidia</taxon>
        <taxon>Bacteroidales</taxon>
        <taxon>Prevotellaceae</taxon>
        <taxon>Prevotella</taxon>
    </lineage>
</organism>
<name>A0A0D0IY03_9BACT</name>
<dbReference type="OrthoDB" id="1027557at2"/>
<evidence type="ECO:0000313" key="2">
    <source>
        <dbReference type="Proteomes" id="UP000032046"/>
    </source>
</evidence>
<proteinExistence type="predicted"/>
<dbReference type="RefSeq" id="WP_042519844.1">
    <property type="nucleotide sequence ID" value="NZ_JXQI01000018.1"/>
</dbReference>
<dbReference type="Proteomes" id="UP000032046">
    <property type="component" value="Unassembled WGS sequence"/>
</dbReference>
<dbReference type="STRING" id="1602171.ST44_10420"/>
<keyword evidence="2" id="KW-1185">Reference proteome</keyword>
<protein>
    <submittedName>
        <fullName evidence="1">Uncharacterized protein</fullName>
    </submittedName>
</protein>
<accession>A0A0D0IY03</accession>
<gene>
    <name evidence="1" type="ORF">ST44_10420</name>
</gene>